<gene>
    <name evidence="1" type="ORF">DYB32_007126</name>
</gene>
<name>A0A3R7A5W9_9STRA</name>
<comment type="caution">
    <text evidence="1">The sequence shown here is derived from an EMBL/GenBank/DDBJ whole genome shotgun (WGS) entry which is preliminary data.</text>
</comment>
<protein>
    <submittedName>
        <fullName evidence="1">Uncharacterized protein</fullName>
    </submittedName>
</protein>
<accession>A0A3R7A5W9</accession>
<organism evidence="1 2">
    <name type="scientific">Aphanomyces invadans</name>
    <dbReference type="NCBI Taxonomy" id="157072"/>
    <lineage>
        <taxon>Eukaryota</taxon>
        <taxon>Sar</taxon>
        <taxon>Stramenopiles</taxon>
        <taxon>Oomycota</taxon>
        <taxon>Saprolegniomycetes</taxon>
        <taxon>Saprolegniales</taxon>
        <taxon>Verrucalvaceae</taxon>
        <taxon>Aphanomyces</taxon>
    </lineage>
</organism>
<dbReference type="Proteomes" id="UP000285060">
    <property type="component" value="Unassembled WGS sequence"/>
</dbReference>
<dbReference type="EMBL" id="QUSY01000869">
    <property type="protein sequence ID" value="RHY26973.1"/>
    <property type="molecule type" value="Genomic_DNA"/>
</dbReference>
<dbReference type="AlphaFoldDB" id="A0A3R7A5W9"/>
<evidence type="ECO:0000313" key="1">
    <source>
        <dbReference type="EMBL" id="RHY26973.1"/>
    </source>
</evidence>
<evidence type="ECO:0000313" key="2">
    <source>
        <dbReference type="Proteomes" id="UP000285060"/>
    </source>
</evidence>
<proteinExistence type="predicted"/>
<dbReference type="VEuPathDB" id="FungiDB:H310_08100"/>
<feature type="non-terminal residue" evidence="1">
    <location>
        <position position="1"/>
    </location>
</feature>
<sequence>DGMGQTTPMAQICTTSTMLLPVPPKFFPPVKLNEEDEAHMRRLAKEKLRGMQDLFQGRYPQAMQWVPCEQDLAQVMNAIASCKTDEYRKQMRGLYGANFVDGVCLHKLPTTKQNRPAYFYTALKWCVLQPPTKNGKGLGSDFCFLEYAGIHKETEVHEKVLVIPLVPLSHAHAVL</sequence>
<reference evidence="1 2" key="1">
    <citation type="submission" date="2018-08" db="EMBL/GenBank/DDBJ databases">
        <title>Aphanomyces genome sequencing and annotation.</title>
        <authorList>
            <person name="Minardi D."/>
            <person name="Oidtmann B."/>
            <person name="Van Der Giezen M."/>
            <person name="Studholme D.J."/>
        </authorList>
    </citation>
    <scope>NUCLEOTIDE SEQUENCE [LARGE SCALE GENOMIC DNA]</scope>
    <source>
        <strain evidence="1 2">NJM0002</strain>
    </source>
</reference>
<keyword evidence="2" id="KW-1185">Reference proteome</keyword>